<feature type="domain" description="DUF4349" evidence="5">
    <location>
        <begin position="77"/>
        <end position="283"/>
    </location>
</feature>
<dbReference type="EMBL" id="QYAD01000002">
    <property type="protein sequence ID" value="MBL3689986.1"/>
    <property type="molecule type" value="Genomic_DNA"/>
</dbReference>
<name>A0ABS1SP93_9MICO</name>
<evidence type="ECO:0000256" key="1">
    <source>
        <dbReference type="SAM" id="Coils"/>
    </source>
</evidence>
<feature type="coiled-coil region" evidence="1">
    <location>
        <begin position="164"/>
        <end position="214"/>
    </location>
</feature>
<evidence type="ECO:0000313" key="6">
    <source>
        <dbReference type="EMBL" id="MBL3689986.1"/>
    </source>
</evidence>
<keyword evidence="4" id="KW-0732">Signal</keyword>
<keyword evidence="3" id="KW-0812">Transmembrane</keyword>
<comment type="caution">
    <text evidence="6">The sequence shown here is derived from an EMBL/GenBank/DDBJ whole genome shotgun (WGS) entry which is preliminary data.</text>
</comment>
<evidence type="ECO:0000259" key="5">
    <source>
        <dbReference type="Pfam" id="PF14257"/>
    </source>
</evidence>
<feature type="region of interest" description="Disordered" evidence="2">
    <location>
        <begin position="28"/>
        <end position="56"/>
    </location>
</feature>
<evidence type="ECO:0000313" key="7">
    <source>
        <dbReference type="Proteomes" id="UP001646141"/>
    </source>
</evidence>
<keyword evidence="7" id="KW-1185">Reference proteome</keyword>
<dbReference type="RefSeq" id="WP_202382073.1">
    <property type="nucleotide sequence ID" value="NZ_BAAAMA010000002.1"/>
</dbReference>
<feature type="transmembrane region" description="Helical" evidence="3">
    <location>
        <begin position="263"/>
        <end position="287"/>
    </location>
</feature>
<gene>
    <name evidence="6" type="ORF">D3226_08425</name>
</gene>
<feature type="chain" id="PRO_5046740590" evidence="4">
    <location>
        <begin position="25"/>
        <end position="332"/>
    </location>
</feature>
<sequence length="332" mass="33400">MMRRRSLALLAAAGLLLAPLSACAALPGGAHESGGSSNAAASPDVQSLPAEPFDLGGAAIGGDGSVSRAEAAPGDSRSITRSADLSLHVSDVSGAADRVTSIAEAAGGTVESRSDNAALGATPAGSSLTVRVPSERLDATLDELSALGEVTTRTVTATDVTTEHVDLTARVAALQQSIDRLTKLMAEADTTSELLEAESALAARQQELDGLSAQLKWLDSQVDQATIWVSLTSPSALPGGPTSFWDGVLAGLRSIGAAASGGLVVLGILLPWAAIGGIITAAVLLIVRAVRRRGRRAHIEAPAAPGVPHETGTPVATGDASTPAAPRDERAL</sequence>
<evidence type="ECO:0000256" key="4">
    <source>
        <dbReference type="SAM" id="SignalP"/>
    </source>
</evidence>
<keyword evidence="3" id="KW-0472">Membrane</keyword>
<evidence type="ECO:0000256" key="2">
    <source>
        <dbReference type="SAM" id="MobiDB-lite"/>
    </source>
</evidence>
<reference evidence="6 7" key="1">
    <citation type="submission" date="2018-09" db="EMBL/GenBank/DDBJ databases">
        <title>Comparative genomics of Leucobacter spp.</title>
        <authorList>
            <person name="Reis A.C."/>
            <person name="Kolvenbach B.A."/>
            <person name="Corvini P.F.X."/>
            <person name="Nunes O.C."/>
        </authorList>
    </citation>
    <scope>NUCLEOTIDE SEQUENCE [LARGE SCALE GENOMIC DNA]</scope>
    <source>
        <strain evidence="6 7">L-1</strain>
    </source>
</reference>
<accession>A0ABS1SP93</accession>
<keyword evidence="1" id="KW-0175">Coiled coil</keyword>
<feature type="signal peptide" evidence="4">
    <location>
        <begin position="1"/>
        <end position="24"/>
    </location>
</feature>
<keyword evidence="3" id="KW-1133">Transmembrane helix</keyword>
<evidence type="ECO:0000256" key="3">
    <source>
        <dbReference type="SAM" id="Phobius"/>
    </source>
</evidence>
<organism evidence="6 7">
    <name type="scientific">Leucobacter chromiireducens subsp. chromiireducens</name>
    <dbReference type="NCBI Taxonomy" id="660067"/>
    <lineage>
        <taxon>Bacteria</taxon>
        <taxon>Bacillati</taxon>
        <taxon>Actinomycetota</taxon>
        <taxon>Actinomycetes</taxon>
        <taxon>Micrococcales</taxon>
        <taxon>Microbacteriaceae</taxon>
        <taxon>Leucobacter</taxon>
    </lineage>
</organism>
<proteinExistence type="predicted"/>
<dbReference type="Proteomes" id="UP001646141">
    <property type="component" value="Unassembled WGS sequence"/>
</dbReference>
<feature type="region of interest" description="Disordered" evidence="2">
    <location>
        <begin position="300"/>
        <end position="332"/>
    </location>
</feature>
<protein>
    <submittedName>
        <fullName evidence="6">DUF4349 domain-containing protein</fullName>
    </submittedName>
</protein>
<dbReference type="Pfam" id="PF14257">
    <property type="entry name" value="DUF4349"/>
    <property type="match status" value="1"/>
</dbReference>
<dbReference type="InterPro" id="IPR025645">
    <property type="entry name" value="DUF4349"/>
</dbReference>